<evidence type="ECO:0000313" key="2">
    <source>
        <dbReference type="Proteomes" id="UP000305948"/>
    </source>
</evidence>
<evidence type="ECO:0000313" key="1">
    <source>
        <dbReference type="EMBL" id="TFK54559.1"/>
    </source>
</evidence>
<dbReference type="AlphaFoldDB" id="A0A5C3N9Q1"/>
<organism evidence="1 2">
    <name type="scientific">Heliocybe sulcata</name>
    <dbReference type="NCBI Taxonomy" id="5364"/>
    <lineage>
        <taxon>Eukaryota</taxon>
        <taxon>Fungi</taxon>
        <taxon>Dikarya</taxon>
        <taxon>Basidiomycota</taxon>
        <taxon>Agaricomycotina</taxon>
        <taxon>Agaricomycetes</taxon>
        <taxon>Gloeophyllales</taxon>
        <taxon>Gloeophyllaceae</taxon>
        <taxon>Heliocybe</taxon>
    </lineage>
</organism>
<dbReference type="EMBL" id="ML213506">
    <property type="protein sequence ID" value="TFK54559.1"/>
    <property type="molecule type" value="Genomic_DNA"/>
</dbReference>
<accession>A0A5C3N9Q1</accession>
<proteinExistence type="predicted"/>
<reference evidence="1 2" key="1">
    <citation type="journal article" date="2019" name="Nat. Ecol. Evol.">
        <title>Megaphylogeny resolves global patterns of mushroom evolution.</title>
        <authorList>
            <person name="Varga T."/>
            <person name="Krizsan K."/>
            <person name="Foldi C."/>
            <person name="Dima B."/>
            <person name="Sanchez-Garcia M."/>
            <person name="Sanchez-Ramirez S."/>
            <person name="Szollosi G.J."/>
            <person name="Szarkandi J.G."/>
            <person name="Papp V."/>
            <person name="Albert L."/>
            <person name="Andreopoulos W."/>
            <person name="Angelini C."/>
            <person name="Antonin V."/>
            <person name="Barry K.W."/>
            <person name="Bougher N.L."/>
            <person name="Buchanan P."/>
            <person name="Buyck B."/>
            <person name="Bense V."/>
            <person name="Catcheside P."/>
            <person name="Chovatia M."/>
            <person name="Cooper J."/>
            <person name="Damon W."/>
            <person name="Desjardin D."/>
            <person name="Finy P."/>
            <person name="Geml J."/>
            <person name="Haridas S."/>
            <person name="Hughes K."/>
            <person name="Justo A."/>
            <person name="Karasinski D."/>
            <person name="Kautmanova I."/>
            <person name="Kiss B."/>
            <person name="Kocsube S."/>
            <person name="Kotiranta H."/>
            <person name="LaButti K.M."/>
            <person name="Lechner B.E."/>
            <person name="Liimatainen K."/>
            <person name="Lipzen A."/>
            <person name="Lukacs Z."/>
            <person name="Mihaltcheva S."/>
            <person name="Morgado L.N."/>
            <person name="Niskanen T."/>
            <person name="Noordeloos M.E."/>
            <person name="Ohm R.A."/>
            <person name="Ortiz-Santana B."/>
            <person name="Ovrebo C."/>
            <person name="Racz N."/>
            <person name="Riley R."/>
            <person name="Savchenko A."/>
            <person name="Shiryaev A."/>
            <person name="Soop K."/>
            <person name="Spirin V."/>
            <person name="Szebenyi C."/>
            <person name="Tomsovsky M."/>
            <person name="Tulloss R.E."/>
            <person name="Uehling J."/>
            <person name="Grigoriev I.V."/>
            <person name="Vagvolgyi C."/>
            <person name="Papp T."/>
            <person name="Martin F.M."/>
            <person name="Miettinen O."/>
            <person name="Hibbett D.S."/>
            <person name="Nagy L.G."/>
        </authorList>
    </citation>
    <scope>NUCLEOTIDE SEQUENCE [LARGE SCALE GENOMIC DNA]</scope>
    <source>
        <strain evidence="1 2">OMC1185</strain>
    </source>
</reference>
<name>A0A5C3N9Q1_9AGAM</name>
<sequence>MFESDLDVLRSSYPHSQSAVPAVYRSFSHSHSEAICDIFSANSCEHYTTALIGHSLTKHTLNSLSINPFVASMGHKKPGNGYS</sequence>
<keyword evidence="2" id="KW-1185">Reference proteome</keyword>
<gene>
    <name evidence="1" type="ORF">OE88DRAFT_1208185</name>
</gene>
<dbReference type="Proteomes" id="UP000305948">
    <property type="component" value="Unassembled WGS sequence"/>
</dbReference>
<protein>
    <submittedName>
        <fullName evidence="1">Uncharacterized protein</fullName>
    </submittedName>
</protein>